<protein>
    <recommendedName>
        <fullName evidence="7">Zn(2)-C6 fungal-type domain-containing protein</fullName>
    </recommendedName>
</protein>
<dbReference type="PANTHER" id="PTHR37534:SF17">
    <property type="entry name" value="ZN(2)-C6 FUNGAL-TYPE DOMAIN-CONTAINING PROTEIN"/>
    <property type="match status" value="1"/>
</dbReference>
<dbReference type="EMBL" id="JAPZBQ010000006">
    <property type="protein sequence ID" value="KAJ5322328.1"/>
    <property type="molecule type" value="Genomic_DNA"/>
</dbReference>
<evidence type="ECO:0000256" key="1">
    <source>
        <dbReference type="ARBA" id="ARBA00004123"/>
    </source>
</evidence>
<evidence type="ECO:0000313" key="9">
    <source>
        <dbReference type="Proteomes" id="UP001147695"/>
    </source>
</evidence>
<sequence length="525" mass="58619">MSAPGNKSRGSPLFPSDTRLLTNLQRAGCFQCSKRRIICDGLQPICSKCQKKGIECSGQGRIRFSNAVALRGRFKGCAIPVAGMSGTGIIRQPQQEPIIQPTNIRWKNEQKSRVSRKSTKRRANPTECEPEKAAAIRPRARSGPETQHSTDHQDEKFPSQTNMKESVVEALTPKRSSLSQSAYPADLELIRRFHGTRHGGNISHTASNSFRQIPQWIAPLNSDTRMLFSHFAQEVAPVMVILDSVSNGYRDILLPLACEDDLLQHAICVVATQHLALHNTYHQHAADQSRAAVISRLRRESLQSCPDRIFNVSTWATLIILLVGETITGSSECGHMLQTLISLAWNVSQKTPSELSSFLLQQTHMFQLLGQPLLGTTAGCSSSLNLPIHHYLDWTYYDIPSNSEHCDLLRLSRDAFMKAFQIYTGRRTGNDNQWELLESLKQVVCQVDPGQMGSHALVWVCFIGAADSADPAHRRFFLDRMSNIYAKTKFQNIAAGMRALPGIWSEQSSSKWTEDLFRLAPTLVI</sequence>
<evidence type="ECO:0000256" key="5">
    <source>
        <dbReference type="ARBA" id="ARBA00023242"/>
    </source>
</evidence>
<dbReference type="GO" id="GO:0045944">
    <property type="term" value="P:positive regulation of transcription by RNA polymerase II"/>
    <property type="evidence" value="ECO:0007669"/>
    <property type="project" value="TreeGrafter"/>
</dbReference>
<reference evidence="8" key="1">
    <citation type="submission" date="2022-12" db="EMBL/GenBank/DDBJ databases">
        <authorList>
            <person name="Petersen C."/>
        </authorList>
    </citation>
    <scope>NUCLEOTIDE SEQUENCE</scope>
    <source>
        <strain evidence="8">IBT 35673</strain>
    </source>
</reference>
<dbReference type="GO" id="GO:0000976">
    <property type="term" value="F:transcription cis-regulatory region binding"/>
    <property type="evidence" value="ECO:0007669"/>
    <property type="project" value="TreeGrafter"/>
</dbReference>
<feature type="compositionally biased region" description="Basic residues" evidence="6">
    <location>
        <begin position="113"/>
        <end position="123"/>
    </location>
</feature>
<comment type="subcellular location">
    <subcellularLocation>
        <location evidence="1">Nucleus</location>
    </subcellularLocation>
</comment>
<dbReference type="GO" id="GO:0005634">
    <property type="term" value="C:nucleus"/>
    <property type="evidence" value="ECO:0007669"/>
    <property type="project" value="UniProtKB-SubCell"/>
</dbReference>
<dbReference type="AlphaFoldDB" id="A0A9W9Q2I7"/>
<keyword evidence="3" id="KW-0238">DNA-binding</keyword>
<feature type="domain" description="Zn(2)-C6 fungal-type" evidence="7">
    <location>
        <begin position="28"/>
        <end position="57"/>
    </location>
</feature>
<dbReference type="InterPro" id="IPR036864">
    <property type="entry name" value="Zn2-C6_fun-type_DNA-bd_sf"/>
</dbReference>
<dbReference type="GO" id="GO:0008270">
    <property type="term" value="F:zinc ion binding"/>
    <property type="evidence" value="ECO:0007669"/>
    <property type="project" value="InterPro"/>
</dbReference>
<dbReference type="InterPro" id="IPR021858">
    <property type="entry name" value="Fun_TF"/>
</dbReference>
<feature type="compositionally biased region" description="Basic and acidic residues" evidence="6">
    <location>
        <begin position="148"/>
        <end position="157"/>
    </location>
</feature>
<dbReference type="InterPro" id="IPR001138">
    <property type="entry name" value="Zn2Cys6_DnaBD"/>
</dbReference>
<gene>
    <name evidence="8" type="ORF">N7452_010617</name>
</gene>
<name>A0A9W9Q2I7_PENBR</name>
<dbReference type="PROSITE" id="PS00463">
    <property type="entry name" value="ZN2_CY6_FUNGAL_1"/>
    <property type="match status" value="1"/>
</dbReference>
<dbReference type="Proteomes" id="UP001147695">
    <property type="component" value="Unassembled WGS sequence"/>
</dbReference>
<dbReference type="SMART" id="SM00066">
    <property type="entry name" value="GAL4"/>
    <property type="match status" value="1"/>
</dbReference>
<dbReference type="PANTHER" id="PTHR37534">
    <property type="entry name" value="TRANSCRIPTIONAL ACTIVATOR PROTEIN UGA3"/>
    <property type="match status" value="1"/>
</dbReference>
<evidence type="ECO:0000259" key="7">
    <source>
        <dbReference type="PROSITE" id="PS50048"/>
    </source>
</evidence>
<accession>A0A9W9Q2I7</accession>
<organism evidence="8 9">
    <name type="scientific">Penicillium brevicompactum</name>
    <dbReference type="NCBI Taxonomy" id="5074"/>
    <lineage>
        <taxon>Eukaryota</taxon>
        <taxon>Fungi</taxon>
        <taxon>Dikarya</taxon>
        <taxon>Ascomycota</taxon>
        <taxon>Pezizomycotina</taxon>
        <taxon>Eurotiomycetes</taxon>
        <taxon>Eurotiomycetidae</taxon>
        <taxon>Eurotiales</taxon>
        <taxon>Aspergillaceae</taxon>
        <taxon>Penicillium</taxon>
    </lineage>
</organism>
<dbReference type="Gene3D" id="4.10.240.10">
    <property type="entry name" value="Zn(2)-C6 fungal-type DNA-binding domain"/>
    <property type="match status" value="1"/>
</dbReference>
<dbReference type="PROSITE" id="PS50048">
    <property type="entry name" value="ZN2_CY6_FUNGAL_2"/>
    <property type="match status" value="1"/>
</dbReference>
<dbReference type="Pfam" id="PF11951">
    <property type="entry name" value="Fungal_trans_2"/>
    <property type="match status" value="2"/>
</dbReference>
<keyword evidence="2" id="KW-0805">Transcription regulation</keyword>
<comment type="caution">
    <text evidence="8">The sequence shown here is derived from an EMBL/GenBank/DDBJ whole genome shotgun (WGS) entry which is preliminary data.</text>
</comment>
<evidence type="ECO:0000256" key="2">
    <source>
        <dbReference type="ARBA" id="ARBA00023015"/>
    </source>
</evidence>
<evidence type="ECO:0000256" key="4">
    <source>
        <dbReference type="ARBA" id="ARBA00023163"/>
    </source>
</evidence>
<proteinExistence type="predicted"/>
<evidence type="ECO:0000313" key="8">
    <source>
        <dbReference type="EMBL" id="KAJ5322328.1"/>
    </source>
</evidence>
<keyword evidence="4" id="KW-0804">Transcription</keyword>
<reference evidence="8" key="2">
    <citation type="journal article" date="2023" name="IMA Fungus">
        <title>Comparative genomic study of the Penicillium genus elucidates a diverse pangenome and 15 lateral gene transfer events.</title>
        <authorList>
            <person name="Petersen C."/>
            <person name="Sorensen T."/>
            <person name="Nielsen M.R."/>
            <person name="Sondergaard T.E."/>
            <person name="Sorensen J.L."/>
            <person name="Fitzpatrick D.A."/>
            <person name="Frisvad J.C."/>
            <person name="Nielsen K.L."/>
        </authorList>
    </citation>
    <scope>NUCLEOTIDE SEQUENCE</scope>
    <source>
        <strain evidence="8">IBT 35673</strain>
    </source>
</reference>
<dbReference type="GO" id="GO:0000981">
    <property type="term" value="F:DNA-binding transcription factor activity, RNA polymerase II-specific"/>
    <property type="evidence" value="ECO:0007669"/>
    <property type="project" value="InterPro"/>
</dbReference>
<feature type="region of interest" description="Disordered" evidence="6">
    <location>
        <begin position="107"/>
        <end position="175"/>
    </location>
</feature>
<keyword evidence="5" id="KW-0539">Nucleus</keyword>
<dbReference type="SUPFAM" id="SSF57701">
    <property type="entry name" value="Zn2/Cys6 DNA-binding domain"/>
    <property type="match status" value="1"/>
</dbReference>
<dbReference type="CDD" id="cd00067">
    <property type="entry name" value="GAL4"/>
    <property type="match status" value="1"/>
</dbReference>
<dbReference type="Pfam" id="PF00172">
    <property type="entry name" value="Zn_clus"/>
    <property type="match status" value="1"/>
</dbReference>
<evidence type="ECO:0000256" key="3">
    <source>
        <dbReference type="ARBA" id="ARBA00023125"/>
    </source>
</evidence>
<evidence type="ECO:0000256" key="6">
    <source>
        <dbReference type="SAM" id="MobiDB-lite"/>
    </source>
</evidence>